<name>A0A916DS65_9BACT</name>
<evidence type="ECO:0000313" key="1">
    <source>
        <dbReference type="EMBL" id="BDS11676.1"/>
    </source>
</evidence>
<gene>
    <name evidence="1" type="ORF">AsAng_0023900</name>
</gene>
<sequence>MFRESLDNYFSLKNQLNNRFLVFTLNKNYPYLLLILFNRNTPLINCVATTWFLVF</sequence>
<dbReference type="EMBL" id="AP026867">
    <property type="protein sequence ID" value="BDS11676.1"/>
    <property type="molecule type" value="Genomic_DNA"/>
</dbReference>
<dbReference type="Proteomes" id="UP001060919">
    <property type="component" value="Chromosome"/>
</dbReference>
<dbReference type="AlphaFoldDB" id="A0A916DS65"/>
<proteinExistence type="predicted"/>
<dbReference type="KEGG" id="aup:AsAng_0023900"/>
<reference evidence="1" key="1">
    <citation type="submission" date="2022-09" db="EMBL/GenBank/DDBJ databases">
        <title>Aureispira anguillicida sp. nov., isolated from Leptocephalus of Japanese eel Anguilla japonica.</title>
        <authorList>
            <person name="Yuasa K."/>
            <person name="Mekata T."/>
            <person name="Ikunari K."/>
        </authorList>
    </citation>
    <scope>NUCLEOTIDE SEQUENCE</scope>
    <source>
        <strain evidence="1">EL160426</strain>
    </source>
</reference>
<accession>A0A916DS65</accession>
<evidence type="ECO:0000313" key="2">
    <source>
        <dbReference type="Proteomes" id="UP001060919"/>
    </source>
</evidence>
<protein>
    <submittedName>
        <fullName evidence="1">Uncharacterized protein</fullName>
    </submittedName>
</protein>
<organism evidence="1 2">
    <name type="scientific">Aureispira anguillae</name>
    <dbReference type="NCBI Taxonomy" id="2864201"/>
    <lineage>
        <taxon>Bacteria</taxon>
        <taxon>Pseudomonadati</taxon>
        <taxon>Bacteroidota</taxon>
        <taxon>Saprospiria</taxon>
        <taxon>Saprospirales</taxon>
        <taxon>Saprospiraceae</taxon>
        <taxon>Aureispira</taxon>
    </lineage>
</organism>
<keyword evidence="2" id="KW-1185">Reference proteome</keyword>